<dbReference type="AlphaFoldDB" id="A0A6J4PK22"/>
<dbReference type="SUPFAM" id="SSF55681">
    <property type="entry name" value="Class II aaRS and biotin synthetases"/>
    <property type="match status" value="1"/>
</dbReference>
<reference evidence="1" key="1">
    <citation type="submission" date="2020-02" db="EMBL/GenBank/DDBJ databases">
        <authorList>
            <person name="Meier V. D."/>
        </authorList>
    </citation>
    <scope>NUCLEOTIDE SEQUENCE</scope>
    <source>
        <strain evidence="1">AVDCRST_MAG55</strain>
    </source>
</reference>
<dbReference type="InterPro" id="IPR045864">
    <property type="entry name" value="aa-tRNA-synth_II/BPL/LPL"/>
</dbReference>
<evidence type="ECO:0008006" key="2">
    <source>
        <dbReference type="Google" id="ProtNLM"/>
    </source>
</evidence>
<proteinExistence type="predicted"/>
<protein>
    <recommendedName>
        <fullName evidence="2">Lipoate-protein ligase A</fullName>
    </recommendedName>
</protein>
<organism evidence="1">
    <name type="scientific">uncultured Rubrobacteraceae bacterium</name>
    <dbReference type="NCBI Taxonomy" id="349277"/>
    <lineage>
        <taxon>Bacteria</taxon>
        <taxon>Bacillati</taxon>
        <taxon>Actinomycetota</taxon>
        <taxon>Rubrobacteria</taxon>
        <taxon>Rubrobacterales</taxon>
        <taxon>Rubrobacteraceae</taxon>
        <taxon>environmental samples</taxon>
    </lineage>
</organism>
<accession>A0A6J4PK22</accession>
<dbReference type="EMBL" id="CADCUZ010000072">
    <property type="protein sequence ID" value="CAA9416317.1"/>
    <property type="molecule type" value="Genomic_DNA"/>
</dbReference>
<dbReference type="Gene3D" id="3.30.930.10">
    <property type="entry name" value="Bira Bifunctional Protein, Domain 2"/>
    <property type="match status" value="1"/>
</dbReference>
<name>A0A6J4PK22_9ACTN</name>
<sequence length="145" mass="15221">MDLLMPSRFEDPVTAYGYGRTIFGQVAAGERQPTVSIAPSTCHVGATRRDTFRPGFAEAVRATDEQGYPVFVRSPGGATAAEGGTFGFSIIRPAEEEIVRAIVERHDGAALVLGALSGVGVRVAELGEVGGEFCPGDHSIRVGGW</sequence>
<gene>
    <name evidence="1" type="ORF">AVDCRST_MAG55-1674</name>
</gene>
<evidence type="ECO:0000313" key="1">
    <source>
        <dbReference type="EMBL" id="CAA9416317.1"/>
    </source>
</evidence>